<name>U4KRB0_9MOLU</name>
<evidence type="ECO:0000259" key="2">
    <source>
        <dbReference type="Pfam" id="PF13509"/>
    </source>
</evidence>
<dbReference type="KEGG" id="abra:BN85305720"/>
<dbReference type="Pfam" id="PF21191">
    <property type="entry name" value="CvfB_1st"/>
    <property type="match status" value="1"/>
</dbReference>
<dbReference type="STRING" id="61635.BN85305720"/>
<dbReference type="PANTHER" id="PTHR37296:SF1">
    <property type="entry name" value="CONSERVED VIRULENCE FACTOR B"/>
    <property type="match status" value="1"/>
</dbReference>
<gene>
    <name evidence="5" type="ORF">BN85305720</name>
</gene>
<feature type="domain" description="Conserved virulence factor B-like winged helix" evidence="3">
    <location>
        <begin position="220"/>
        <end position="276"/>
    </location>
</feature>
<dbReference type="InterPro" id="IPR048588">
    <property type="entry name" value="CvfB_S1_2nd"/>
</dbReference>
<feature type="domain" description="Conserved virulence factor B first S1" evidence="2">
    <location>
        <begin position="4"/>
        <end position="63"/>
    </location>
</feature>
<evidence type="ECO:0000313" key="6">
    <source>
        <dbReference type="Proteomes" id="UP000032737"/>
    </source>
</evidence>
<dbReference type="PIRSF" id="PIRSF012524">
    <property type="entry name" value="YitL_S1"/>
    <property type="match status" value="1"/>
</dbReference>
<evidence type="ECO:0000259" key="4">
    <source>
        <dbReference type="Pfam" id="PF21191"/>
    </source>
</evidence>
<accession>U4KRB0</accession>
<dbReference type="Pfam" id="PF13509">
    <property type="entry name" value="S1_2"/>
    <property type="match status" value="1"/>
</dbReference>
<dbReference type="Gene3D" id="2.40.50.140">
    <property type="entry name" value="Nucleic acid-binding proteins"/>
    <property type="match status" value="2"/>
</dbReference>
<protein>
    <submittedName>
        <fullName evidence="5">Predicted nucleic acid binding protein, YitL type</fullName>
    </submittedName>
</protein>
<feature type="domain" description="Conserved virulence factor B second S1" evidence="4">
    <location>
        <begin position="74"/>
        <end position="129"/>
    </location>
</feature>
<dbReference type="OrthoDB" id="9801597at2"/>
<reference evidence="5 6" key="1">
    <citation type="journal article" date="2013" name="J. Mol. Microbiol. Biotechnol.">
        <title>Analysis of the Complete Genomes of Acholeplasma brassicae , A. palmae and A. laidlawii and Their Comparison to the Obligate Parasites from ' Candidatus Phytoplasma'.</title>
        <authorList>
            <person name="Kube M."/>
            <person name="Siewert C."/>
            <person name="Migdoll A.M."/>
            <person name="Duduk B."/>
            <person name="Holz S."/>
            <person name="Rabus R."/>
            <person name="Seemuller E."/>
            <person name="Mitrovic J."/>
            <person name="Muller I."/>
            <person name="Buttner C."/>
            <person name="Reinhardt R."/>
        </authorList>
    </citation>
    <scope>NUCLEOTIDE SEQUENCE [LARGE SCALE GENOMIC DNA]</scope>
    <source>
        <strain evidence="6">0502</strain>
    </source>
</reference>
<dbReference type="RefSeq" id="WP_030004453.1">
    <property type="nucleotide sequence ID" value="NC_022549.1"/>
</dbReference>
<organism evidence="5 6">
    <name type="scientific">Acholeplasma brassicae</name>
    <dbReference type="NCBI Taxonomy" id="61635"/>
    <lineage>
        <taxon>Bacteria</taxon>
        <taxon>Bacillati</taxon>
        <taxon>Mycoplasmatota</taxon>
        <taxon>Mollicutes</taxon>
        <taxon>Acholeplasmatales</taxon>
        <taxon>Acholeplasmataceae</taxon>
        <taxon>Acholeplasma</taxon>
    </lineage>
</organism>
<dbReference type="Gene3D" id="1.10.10.10">
    <property type="entry name" value="Winged helix-like DNA-binding domain superfamily/Winged helix DNA-binding domain"/>
    <property type="match status" value="1"/>
</dbReference>
<evidence type="ECO:0000313" key="5">
    <source>
        <dbReference type="EMBL" id="CCV65593.1"/>
    </source>
</evidence>
<dbReference type="Pfam" id="PF17783">
    <property type="entry name" value="WHD_CvfB"/>
    <property type="match status" value="1"/>
</dbReference>
<evidence type="ECO:0000256" key="1">
    <source>
        <dbReference type="PIRNR" id="PIRNR012524"/>
    </source>
</evidence>
<proteinExistence type="inferred from homology"/>
<sequence>MLNIGDINQLDVKRKTDIGYMLTDGKEDVFLHFNETNHKELKDGETVDAFLYFDNKARLAATLSTPVITVKQKGFVMVKEINHDLGVFVDNGISKDMLVSKDFLPYDFDKWPVKGDMLYCILRHKNRLTAKPLNKYDVDVNTEEKLSATDRIDAYVIHVGNEGYNLLSVRNHLIFVHQTQVREALRMGQKVNVRIQRVNPFDYNGSLIETKEKVMDQDAEVIFKYIKANKKIRFNSDSDPKEILETFGMSKKAFKRALGRLYSERKIMFEGDYTVLVEGDE</sequence>
<dbReference type="InterPro" id="IPR014464">
    <property type="entry name" value="CvfB_fam"/>
</dbReference>
<keyword evidence="6" id="KW-1185">Reference proteome</keyword>
<dbReference type="InterPro" id="IPR012340">
    <property type="entry name" value="NA-bd_OB-fold"/>
</dbReference>
<dbReference type="InterPro" id="IPR036388">
    <property type="entry name" value="WH-like_DNA-bd_sf"/>
</dbReference>
<evidence type="ECO:0000259" key="3">
    <source>
        <dbReference type="Pfam" id="PF17783"/>
    </source>
</evidence>
<dbReference type="HOGENOM" id="CLU_064885_0_0_14"/>
<dbReference type="AlphaFoldDB" id="U4KRB0"/>
<dbReference type="InterPro" id="IPR040764">
    <property type="entry name" value="CvfB_WH"/>
</dbReference>
<dbReference type="InterPro" id="IPR039566">
    <property type="entry name" value="CvfB_S1_st"/>
</dbReference>
<dbReference type="EMBL" id="FO681348">
    <property type="protein sequence ID" value="CCV65593.1"/>
    <property type="molecule type" value="Genomic_DNA"/>
</dbReference>
<dbReference type="PANTHER" id="PTHR37296">
    <property type="entry name" value="CONSERVED VIRULENCE FACTOR B"/>
    <property type="match status" value="1"/>
</dbReference>
<comment type="similarity">
    <text evidence="1">Belongs to the CvfB family.</text>
</comment>
<dbReference type="Proteomes" id="UP000032737">
    <property type="component" value="Chromosome"/>
</dbReference>